<sequence>MGFCCSPDQFPKAMIVPCIYRCIVSMAVSNQKNQPLMTPEEKKKARQQLNIKEGNRVILTIDGGGMRGIFTLQLLKKLEELAGGPIYEWCDMVAGTSTGAIIAGLITTKRSAAQIEELYKQLVSRVFTKRGMLANRFYNPPAFDKKNYRRLLKETVGDVTLAELTRTTGLDMLFTSKDMAAGEETFFTCFDNGGVKGTYKEALLRGVLEATMSAPTYFSPFERFVDGGTTTFNNPSGAAVLEALYYSGVGKYKPDALTVLSFGTASLYRFFEPKEIQNPKGLDALFWLNYVMNESSKDASEMQVDMMRSGLISNLDYRRFQLSLDTHAVRQIPDKPIGHVLDVEADNLHALTDEDLGNIDMADVSKFPLMQVIGEAVAEYICPPAEANLPVAQRQGNWFRGDLLSKTSARGALVTARGDIDTIKKQLSSAAWIDGQPTE</sequence>
<evidence type="ECO:0000256" key="2">
    <source>
        <dbReference type="PROSITE-ProRule" id="PRU01161"/>
    </source>
</evidence>
<name>A0A385SLY0_9BACT</name>
<dbReference type="Proteomes" id="UP000266183">
    <property type="component" value="Chromosome"/>
</dbReference>
<evidence type="ECO:0000313" key="4">
    <source>
        <dbReference type="EMBL" id="AYB30440.1"/>
    </source>
</evidence>
<dbReference type="CDD" id="cd07199">
    <property type="entry name" value="Pat17_PNPLA8_PNPLA9_like"/>
    <property type="match status" value="1"/>
</dbReference>
<dbReference type="InterPro" id="IPR047156">
    <property type="entry name" value="Teg/CotR/CapV-like"/>
</dbReference>
<dbReference type="PANTHER" id="PTHR24138:SF10">
    <property type="entry name" value="PHOSPHOLIPASE A2"/>
    <property type="match status" value="1"/>
</dbReference>
<dbReference type="AlphaFoldDB" id="A0A385SLY0"/>
<dbReference type="GO" id="GO:0016042">
    <property type="term" value="P:lipid catabolic process"/>
    <property type="evidence" value="ECO:0007669"/>
    <property type="project" value="UniProtKB-UniRule"/>
</dbReference>
<feature type="active site" description="Nucleophile" evidence="2">
    <location>
        <position position="97"/>
    </location>
</feature>
<dbReference type="Pfam" id="PF01734">
    <property type="entry name" value="Patatin"/>
    <property type="match status" value="1"/>
</dbReference>
<keyword evidence="2" id="KW-0378">Hydrolase</keyword>
<dbReference type="EMBL" id="CP032382">
    <property type="protein sequence ID" value="AYB30440.1"/>
    <property type="molecule type" value="Genomic_DNA"/>
</dbReference>
<protein>
    <recommendedName>
        <fullName evidence="3">PNPLA domain-containing protein</fullName>
    </recommendedName>
</protein>
<feature type="short sequence motif" description="DGA/G" evidence="2">
    <location>
        <begin position="226"/>
        <end position="228"/>
    </location>
</feature>
<evidence type="ECO:0000256" key="1">
    <source>
        <dbReference type="ARBA" id="ARBA00023098"/>
    </source>
</evidence>
<gene>
    <name evidence="4" type="ORF">D4L85_07540</name>
</gene>
<evidence type="ECO:0000313" key="5">
    <source>
        <dbReference type="Proteomes" id="UP000266183"/>
    </source>
</evidence>
<keyword evidence="2" id="KW-0442">Lipid degradation</keyword>
<proteinExistence type="predicted"/>
<feature type="active site" description="Proton acceptor" evidence="2">
    <location>
        <position position="226"/>
    </location>
</feature>
<dbReference type="KEGG" id="chk:D4L85_07540"/>
<feature type="short sequence motif" description="GXGXXG" evidence="2">
    <location>
        <begin position="63"/>
        <end position="68"/>
    </location>
</feature>
<accession>A0A385SLY0</accession>
<dbReference type="InterPro" id="IPR016035">
    <property type="entry name" value="Acyl_Trfase/lysoPLipase"/>
</dbReference>
<reference evidence="5" key="1">
    <citation type="submission" date="2018-09" db="EMBL/GenBank/DDBJ databases">
        <title>Chryseolinea sp. KIS68-18 isolated from soil.</title>
        <authorList>
            <person name="Weon H.-Y."/>
            <person name="Kwon S.-W."/>
            <person name="Lee S.A."/>
        </authorList>
    </citation>
    <scope>NUCLEOTIDE SEQUENCE [LARGE SCALE GENOMIC DNA]</scope>
    <source>
        <strain evidence="5">KIS68-18</strain>
    </source>
</reference>
<dbReference type="Gene3D" id="3.40.1090.10">
    <property type="entry name" value="Cytosolic phospholipase A2 catalytic domain"/>
    <property type="match status" value="1"/>
</dbReference>
<organism evidence="4 5">
    <name type="scientific">Chryseolinea soli</name>
    <dbReference type="NCBI Taxonomy" id="2321403"/>
    <lineage>
        <taxon>Bacteria</taxon>
        <taxon>Pseudomonadati</taxon>
        <taxon>Bacteroidota</taxon>
        <taxon>Cytophagia</taxon>
        <taxon>Cytophagales</taxon>
        <taxon>Fulvivirgaceae</taxon>
        <taxon>Chryseolinea</taxon>
    </lineage>
</organism>
<evidence type="ECO:0000259" key="3">
    <source>
        <dbReference type="PROSITE" id="PS51635"/>
    </source>
</evidence>
<dbReference type="PANTHER" id="PTHR24138">
    <property type="entry name" value="INTRACELLLAR PHOSPHOLIPASE A FAMILY"/>
    <property type="match status" value="1"/>
</dbReference>
<dbReference type="PROSITE" id="PS51635">
    <property type="entry name" value="PNPLA"/>
    <property type="match status" value="1"/>
</dbReference>
<dbReference type="GO" id="GO:0016787">
    <property type="term" value="F:hydrolase activity"/>
    <property type="evidence" value="ECO:0007669"/>
    <property type="project" value="UniProtKB-UniRule"/>
</dbReference>
<keyword evidence="1 2" id="KW-0443">Lipid metabolism</keyword>
<keyword evidence="5" id="KW-1185">Reference proteome</keyword>
<feature type="domain" description="PNPLA" evidence="3">
    <location>
        <begin position="59"/>
        <end position="240"/>
    </location>
</feature>
<dbReference type="SUPFAM" id="SSF52151">
    <property type="entry name" value="FabD/lysophospholipase-like"/>
    <property type="match status" value="1"/>
</dbReference>
<feature type="short sequence motif" description="GXSXG" evidence="2">
    <location>
        <begin position="95"/>
        <end position="99"/>
    </location>
</feature>
<dbReference type="InterPro" id="IPR002641">
    <property type="entry name" value="PNPLA_dom"/>
</dbReference>